<evidence type="ECO:0000256" key="2">
    <source>
        <dbReference type="ARBA" id="ARBA00010961"/>
    </source>
</evidence>
<sequence>MPVPHPPVTGQVHDQIFIDGMHLSGGWVLLIARDREHVLEWQWAANESAQAYTALLERLAPADVVTTDGAAGALAAIAHLWPATRVQRCLVHVHRDIIRDLTMHPRTEPARALLALSRRLTSITSVDQASAWLTMLHDFGHTFREWMSQRTFAAQDPAWASKTGKTWWYTHERTRRAYRRLARLARQGVLFTYLTNPDGTPADPPACATTNHVESINAVVRELLHAHRGASAYHQAVIAEWALLLRTPQPPTPTEVLTQREHDGRPTPRRIPTPKHPNHTDQKRHGIPEGTPTPEEGLWPRKGWAGRAH</sequence>
<comment type="caution">
    <text evidence="8">The sequence shown here is derived from an EMBL/GenBank/DDBJ whole genome shotgun (WGS) entry which is preliminary data.</text>
</comment>
<dbReference type="HOGENOM" id="CLU_062186_0_1_11"/>
<dbReference type="GO" id="GO:0006313">
    <property type="term" value="P:DNA transposition"/>
    <property type="evidence" value="ECO:0007669"/>
    <property type="project" value="UniProtKB-UniRule"/>
</dbReference>
<evidence type="ECO:0000256" key="5">
    <source>
        <dbReference type="ARBA" id="ARBA00023172"/>
    </source>
</evidence>
<protein>
    <recommendedName>
        <fullName evidence="6">Mutator family transposase</fullName>
    </recommendedName>
</protein>
<evidence type="ECO:0000256" key="3">
    <source>
        <dbReference type="ARBA" id="ARBA00022578"/>
    </source>
</evidence>
<keyword evidence="4 6" id="KW-0238">DNA-binding</keyword>
<dbReference type="PANTHER" id="PTHR33217:SF7">
    <property type="entry name" value="TRANSPOSASE FOR INSERTION SEQUENCE ELEMENT IS1081"/>
    <property type="match status" value="1"/>
</dbReference>
<feature type="region of interest" description="Disordered" evidence="7">
    <location>
        <begin position="250"/>
        <end position="309"/>
    </location>
</feature>
<dbReference type="EMBL" id="ACYT02000042">
    <property type="protein sequence ID" value="EFF79655.1"/>
    <property type="molecule type" value="Genomic_DNA"/>
</dbReference>
<keyword evidence="5 6" id="KW-0233">DNA recombination</keyword>
<dbReference type="InterPro" id="IPR001207">
    <property type="entry name" value="Transposase_mutator"/>
</dbReference>
<name>D4TZJ8_9ACTO</name>
<dbReference type="GO" id="GO:0003677">
    <property type="term" value="F:DNA binding"/>
    <property type="evidence" value="ECO:0007669"/>
    <property type="project" value="UniProtKB-UniRule"/>
</dbReference>
<evidence type="ECO:0000256" key="1">
    <source>
        <dbReference type="ARBA" id="ARBA00002190"/>
    </source>
</evidence>
<evidence type="ECO:0000256" key="6">
    <source>
        <dbReference type="RuleBase" id="RU365089"/>
    </source>
</evidence>
<dbReference type="Pfam" id="PF00872">
    <property type="entry name" value="Transposase_mut"/>
    <property type="match status" value="1"/>
</dbReference>
<gene>
    <name evidence="8" type="ORF">HMPREF0970_01379</name>
</gene>
<keyword evidence="6" id="KW-0814">Transposable element</keyword>
<feature type="compositionally biased region" description="Basic and acidic residues" evidence="7">
    <location>
        <begin position="278"/>
        <end position="287"/>
    </location>
</feature>
<organism evidence="8 9">
    <name type="scientific">Schaalia odontolytica F0309</name>
    <dbReference type="NCBI Taxonomy" id="649742"/>
    <lineage>
        <taxon>Bacteria</taxon>
        <taxon>Bacillati</taxon>
        <taxon>Actinomycetota</taxon>
        <taxon>Actinomycetes</taxon>
        <taxon>Actinomycetales</taxon>
        <taxon>Actinomycetaceae</taxon>
        <taxon>Schaalia</taxon>
    </lineage>
</organism>
<dbReference type="Proteomes" id="UP000003150">
    <property type="component" value="Unassembled WGS sequence"/>
</dbReference>
<proteinExistence type="inferred from homology"/>
<comment type="function">
    <text evidence="1 6">Required for the transposition of the insertion element.</text>
</comment>
<dbReference type="GO" id="GO:0004803">
    <property type="term" value="F:transposase activity"/>
    <property type="evidence" value="ECO:0007669"/>
    <property type="project" value="UniProtKB-UniRule"/>
</dbReference>
<dbReference type="PANTHER" id="PTHR33217">
    <property type="entry name" value="TRANSPOSASE FOR INSERTION SEQUENCE ELEMENT IS1081"/>
    <property type="match status" value="1"/>
</dbReference>
<keyword evidence="3 6" id="KW-0815">Transposition</keyword>
<evidence type="ECO:0000313" key="9">
    <source>
        <dbReference type="Proteomes" id="UP000003150"/>
    </source>
</evidence>
<evidence type="ECO:0000256" key="7">
    <source>
        <dbReference type="SAM" id="MobiDB-lite"/>
    </source>
</evidence>
<dbReference type="AlphaFoldDB" id="D4TZJ8"/>
<evidence type="ECO:0000256" key="4">
    <source>
        <dbReference type="ARBA" id="ARBA00023125"/>
    </source>
</evidence>
<accession>D4TZJ8</accession>
<comment type="similarity">
    <text evidence="2 6">Belongs to the transposase mutator family.</text>
</comment>
<reference evidence="8 9" key="1">
    <citation type="submission" date="2009-10" db="EMBL/GenBank/DDBJ databases">
        <authorList>
            <person name="Weinstock G."/>
            <person name="Sodergren E."/>
            <person name="Clifton S."/>
            <person name="Fulton L."/>
            <person name="Fulton B."/>
            <person name="Courtney L."/>
            <person name="Fronick C."/>
            <person name="Harrison M."/>
            <person name="Strong C."/>
            <person name="Farmer C."/>
            <person name="Delahaunty K."/>
            <person name="Markovic C."/>
            <person name="Hall O."/>
            <person name="Minx P."/>
            <person name="Tomlinson C."/>
            <person name="Mitreva M."/>
            <person name="Nelson J."/>
            <person name="Hou S."/>
            <person name="Wollam A."/>
            <person name="Pepin K.H."/>
            <person name="Johnson M."/>
            <person name="Bhonagiri V."/>
            <person name="Nash W.E."/>
            <person name="Warren W."/>
            <person name="Chinwalla A."/>
            <person name="Mardis E.R."/>
            <person name="Wilson R.K."/>
        </authorList>
    </citation>
    <scope>NUCLEOTIDE SEQUENCE [LARGE SCALE GENOMIC DNA]</scope>
    <source>
        <strain evidence="8 9">F0309</strain>
    </source>
</reference>
<evidence type="ECO:0000313" key="8">
    <source>
        <dbReference type="EMBL" id="EFF79655.1"/>
    </source>
</evidence>